<organism evidence="3 4">
    <name type="scientific">Vitrella brassicaformis (strain CCMP3155)</name>
    <dbReference type="NCBI Taxonomy" id="1169540"/>
    <lineage>
        <taxon>Eukaryota</taxon>
        <taxon>Sar</taxon>
        <taxon>Alveolata</taxon>
        <taxon>Colpodellida</taxon>
        <taxon>Vitrellaceae</taxon>
        <taxon>Vitrella</taxon>
    </lineage>
</organism>
<feature type="region of interest" description="Disordered" evidence="1">
    <location>
        <begin position="288"/>
        <end position="361"/>
    </location>
</feature>
<name>A0A0G4E9B3_VITBC</name>
<dbReference type="PANTHER" id="PTHR10666">
    <property type="entry name" value="UBIQUITIN"/>
    <property type="match status" value="1"/>
</dbReference>
<feature type="compositionally biased region" description="Pro residues" evidence="1">
    <location>
        <begin position="422"/>
        <end position="437"/>
    </location>
</feature>
<accession>A0A0G4E9B3</accession>
<feature type="region of interest" description="Disordered" evidence="1">
    <location>
        <begin position="411"/>
        <end position="437"/>
    </location>
</feature>
<dbReference type="Proteomes" id="UP000041254">
    <property type="component" value="Unassembled WGS sequence"/>
</dbReference>
<feature type="domain" description="Ubiquitin-like" evidence="2">
    <location>
        <begin position="197"/>
        <end position="272"/>
    </location>
</feature>
<dbReference type="PRINTS" id="PR00348">
    <property type="entry name" value="UBIQUITIN"/>
</dbReference>
<evidence type="ECO:0000313" key="4">
    <source>
        <dbReference type="Proteomes" id="UP000041254"/>
    </source>
</evidence>
<dbReference type="FunFam" id="3.10.20.90:FF:000160">
    <property type="entry name" value="Polyubiquitin-C"/>
    <property type="match status" value="4"/>
</dbReference>
<reference evidence="3 4" key="1">
    <citation type="submission" date="2014-11" db="EMBL/GenBank/DDBJ databases">
        <authorList>
            <person name="Zhu J."/>
            <person name="Qi W."/>
            <person name="Song R."/>
        </authorList>
    </citation>
    <scope>NUCLEOTIDE SEQUENCE [LARGE SCALE GENOMIC DNA]</scope>
</reference>
<proteinExistence type="predicted"/>
<dbReference type="InParanoid" id="A0A0G4E9B3"/>
<sequence>MLVFIKTATGRTITLDVEGMDTVGSVKAKIQEREGIPPDQQRLIFAGNQLEDGHTMTDYHIDEGNTLHLMMRLKRMHIYVYEPLTGKTITLDVEPTDTIETVKAEIQDKEGIPTDQQRLFYNGRQLEDSRPLSHYDIQKESALHLVKAKIQDKEGIPPDQQRLIFAGKQLEDSRTLSDYNIQKDSTLHLVLRVRGGMQIFVKTPSGKTITLDVEHSDTIESVKAKIQAKEGIPVNEQRLIFAGEQLEDDRTVSDYDIQKESTLHLMLRVKGGMIEIVRTHSGELLQYEVEDTETPPPTPPRRTRRHGPAPTSWEIHCARMASQRLEEMTPPPSPPPVVLPGTPLSRLSPPTDERNRSPNEFDMDDAAEAANARMLPLPPGWQPPPTPPGLAASTVRERQREYQVFEEGNGAAAIPPSHHRTPMPPKGKPLPPSPKATYPPPAQPVGVQWERVAWEAVEFTFTAPHGEVAVQGGWVVREGCGWGSWKELLWLPAHVAQQHGLPSRWVMLGEVSGWG</sequence>
<keyword evidence="4" id="KW-1185">Reference proteome</keyword>
<dbReference type="VEuPathDB" id="CryptoDB:Vbra_1435"/>
<dbReference type="SMART" id="SM00213">
    <property type="entry name" value="UBQ"/>
    <property type="match status" value="4"/>
</dbReference>
<dbReference type="InterPro" id="IPR050158">
    <property type="entry name" value="Ubiquitin_ubiquitin-like"/>
</dbReference>
<evidence type="ECO:0000256" key="1">
    <source>
        <dbReference type="SAM" id="MobiDB-lite"/>
    </source>
</evidence>
<dbReference type="EMBL" id="CDMY01000027">
    <property type="protein sequence ID" value="CEL91831.1"/>
    <property type="molecule type" value="Genomic_DNA"/>
</dbReference>
<feature type="compositionally biased region" description="Pro residues" evidence="1">
    <location>
        <begin position="329"/>
        <end position="338"/>
    </location>
</feature>
<dbReference type="AlphaFoldDB" id="A0A0G4E9B3"/>
<dbReference type="OrthoDB" id="428577at2759"/>
<evidence type="ECO:0000313" key="3">
    <source>
        <dbReference type="EMBL" id="CEL91831.1"/>
    </source>
</evidence>
<dbReference type="CDD" id="cd17039">
    <property type="entry name" value="Ubl_ubiquitin_like"/>
    <property type="match status" value="1"/>
</dbReference>
<dbReference type="SUPFAM" id="SSF54236">
    <property type="entry name" value="Ubiquitin-like"/>
    <property type="match status" value="4"/>
</dbReference>
<dbReference type="InterPro" id="IPR000626">
    <property type="entry name" value="Ubiquitin-like_dom"/>
</dbReference>
<feature type="domain" description="Ubiquitin-like" evidence="2">
    <location>
        <begin position="76"/>
        <end position="133"/>
    </location>
</feature>
<feature type="domain" description="Ubiquitin-like" evidence="2">
    <location>
        <begin position="135"/>
        <end position="196"/>
    </location>
</feature>
<dbReference type="PROSITE" id="PS50053">
    <property type="entry name" value="UBIQUITIN_2"/>
    <property type="match status" value="4"/>
</dbReference>
<feature type="domain" description="Ubiquitin-like" evidence="2">
    <location>
        <begin position="1"/>
        <end position="76"/>
    </location>
</feature>
<dbReference type="PhylomeDB" id="A0A0G4E9B3"/>
<dbReference type="STRING" id="1169540.A0A0G4E9B3"/>
<gene>
    <name evidence="3" type="ORF">Vbra_1435</name>
</gene>
<evidence type="ECO:0000259" key="2">
    <source>
        <dbReference type="PROSITE" id="PS50053"/>
    </source>
</evidence>
<dbReference type="InterPro" id="IPR029071">
    <property type="entry name" value="Ubiquitin-like_domsf"/>
</dbReference>
<dbReference type="PROSITE" id="PS00299">
    <property type="entry name" value="UBIQUITIN_1"/>
    <property type="match status" value="3"/>
</dbReference>
<dbReference type="InterPro" id="IPR019956">
    <property type="entry name" value="Ubiquitin_dom"/>
</dbReference>
<dbReference type="InterPro" id="IPR019954">
    <property type="entry name" value="Ubiquitin_CS"/>
</dbReference>
<dbReference type="Gene3D" id="3.10.20.90">
    <property type="entry name" value="Phosphatidylinositol 3-kinase Catalytic Subunit, Chain A, domain 1"/>
    <property type="match status" value="4"/>
</dbReference>
<protein>
    <recommendedName>
        <fullName evidence="2">Ubiquitin-like domain-containing protein</fullName>
    </recommendedName>
</protein>
<dbReference type="Pfam" id="PF00240">
    <property type="entry name" value="ubiquitin"/>
    <property type="match status" value="3"/>
</dbReference>